<dbReference type="AlphaFoldDB" id="A0A3A5MXK5"/>
<dbReference type="EMBL" id="QZVS01000067">
    <property type="protein sequence ID" value="RJT89904.1"/>
    <property type="molecule type" value="Genomic_DNA"/>
</dbReference>
<comment type="caution">
    <text evidence="2">The sequence shown here is derived from an EMBL/GenBank/DDBJ whole genome shotgun (WGS) entry which is preliminary data.</text>
</comment>
<dbReference type="RefSeq" id="WP_119972821.1">
    <property type="nucleotide sequence ID" value="NZ_JBHSQA010000022.1"/>
</dbReference>
<evidence type="ECO:0000259" key="1">
    <source>
        <dbReference type="Pfam" id="PF03551"/>
    </source>
</evidence>
<name>A0A3A5MXK5_9MICO</name>
<keyword evidence="3" id="KW-1185">Reference proteome</keyword>
<gene>
    <name evidence="2" type="ORF">D6T64_05445</name>
</gene>
<evidence type="ECO:0000313" key="3">
    <source>
        <dbReference type="Proteomes" id="UP000272015"/>
    </source>
</evidence>
<accession>A0A3A5MXK5</accession>
<dbReference type="InterPro" id="IPR005149">
    <property type="entry name" value="Tscrpt_reg_PadR_N"/>
</dbReference>
<dbReference type="OrthoDB" id="122286at2"/>
<feature type="domain" description="Transcription regulator PadR N-terminal" evidence="1">
    <location>
        <begin position="23"/>
        <end position="81"/>
    </location>
</feature>
<reference evidence="2 3" key="1">
    <citation type="submission" date="2018-09" db="EMBL/GenBank/DDBJ databases">
        <title>Novel species of Cryobacterium.</title>
        <authorList>
            <person name="Liu Q."/>
            <person name="Xin Y.-H."/>
        </authorList>
    </citation>
    <scope>NUCLEOTIDE SEQUENCE [LARGE SCALE GENOMIC DNA]</scope>
    <source>
        <strain evidence="2 3">Hh39</strain>
    </source>
</reference>
<protein>
    <submittedName>
        <fullName evidence="2">PadR family transcriptional regulator</fullName>
    </submittedName>
</protein>
<sequence>MEPISRVTAPTVDVLKVLLSSSAPVWGLAIIKVTGRLPGSVYPILERLERLGWAESSWDVDTDRSGPRRRLYELTAPGAAAAVRTCHQFEVRSHTRLVPVTS</sequence>
<dbReference type="Pfam" id="PF03551">
    <property type="entry name" value="PadR"/>
    <property type="match status" value="1"/>
</dbReference>
<dbReference type="SUPFAM" id="SSF46785">
    <property type="entry name" value="Winged helix' DNA-binding domain"/>
    <property type="match status" value="1"/>
</dbReference>
<organism evidence="2 3">
    <name type="scientific">Cryobacterium melibiosiphilum</name>
    <dbReference type="NCBI Taxonomy" id="995039"/>
    <lineage>
        <taxon>Bacteria</taxon>
        <taxon>Bacillati</taxon>
        <taxon>Actinomycetota</taxon>
        <taxon>Actinomycetes</taxon>
        <taxon>Micrococcales</taxon>
        <taxon>Microbacteriaceae</taxon>
        <taxon>Cryobacterium</taxon>
    </lineage>
</organism>
<dbReference type="InterPro" id="IPR036390">
    <property type="entry name" value="WH_DNA-bd_sf"/>
</dbReference>
<dbReference type="Gene3D" id="1.10.10.10">
    <property type="entry name" value="Winged helix-like DNA-binding domain superfamily/Winged helix DNA-binding domain"/>
    <property type="match status" value="1"/>
</dbReference>
<proteinExistence type="predicted"/>
<dbReference type="Proteomes" id="UP000272015">
    <property type="component" value="Unassembled WGS sequence"/>
</dbReference>
<evidence type="ECO:0000313" key="2">
    <source>
        <dbReference type="EMBL" id="RJT89904.1"/>
    </source>
</evidence>
<dbReference type="InterPro" id="IPR036388">
    <property type="entry name" value="WH-like_DNA-bd_sf"/>
</dbReference>